<evidence type="ECO:0000256" key="8">
    <source>
        <dbReference type="SAM" id="MobiDB-lite"/>
    </source>
</evidence>
<dbReference type="PROSITE" id="PS00211">
    <property type="entry name" value="ABC_TRANSPORTER_1"/>
    <property type="match status" value="1"/>
</dbReference>
<feature type="compositionally biased region" description="Basic and acidic residues" evidence="8">
    <location>
        <begin position="20"/>
        <end position="30"/>
    </location>
</feature>
<evidence type="ECO:0000256" key="2">
    <source>
        <dbReference type="ARBA" id="ARBA00022448"/>
    </source>
</evidence>
<evidence type="ECO:0000256" key="1">
    <source>
        <dbReference type="ARBA" id="ARBA00004141"/>
    </source>
</evidence>
<evidence type="ECO:0000256" key="5">
    <source>
        <dbReference type="ARBA" id="ARBA00022840"/>
    </source>
</evidence>
<dbReference type="InterPro" id="IPR039421">
    <property type="entry name" value="Type_1_exporter"/>
</dbReference>
<keyword evidence="5 10" id="KW-0067">ATP-binding</keyword>
<evidence type="ECO:0000256" key="3">
    <source>
        <dbReference type="ARBA" id="ARBA00022692"/>
    </source>
</evidence>
<accession>A0A537IXZ1</accession>
<dbReference type="GO" id="GO:0005524">
    <property type="term" value="F:ATP binding"/>
    <property type="evidence" value="ECO:0007669"/>
    <property type="project" value="UniProtKB-KW"/>
</dbReference>
<keyword evidence="3" id="KW-0812">Transmembrane</keyword>
<organism evidence="10 11">
    <name type="scientific">Candidatus Segetimicrobium genomatis</name>
    <dbReference type="NCBI Taxonomy" id="2569760"/>
    <lineage>
        <taxon>Bacteria</taxon>
        <taxon>Bacillati</taxon>
        <taxon>Candidatus Sysuimicrobiota</taxon>
        <taxon>Candidatus Sysuimicrobiia</taxon>
        <taxon>Candidatus Sysuimicrobiales</taxon>
        <taxon>Candidatus Segetimicrobiaceae</taxon>
        <taxon>Candidatus Segetimicrobium</taxon>
    </lineage>
</organism>
<dbReference type="InterPro" id="IPR003439">
    <property type="entry name" value="ABC_transporter-like_ATP-bd"/>
</dbReference>
<dbReference type="EMBL" id="VBAP01000029">
    <property type="protein sequence ID" value="TMI76153.1"/>
    <property type="molecule type" value="Genomic_DNA"/>
</dbReference>
<dbReference type="SUPFAM" id="SSF52540">
    <property type="entry name" value="P-loop containing nucleoside triphosphate hydrolases"/>
    <property type="match status" value="1"/>
</dbReference>
<protein>
    <submittedName>
        <fullName evidence="10">ATP-binding cassette domain-containing protein</fullName>
    </submittedName>
</protein>
<reference evidence="10 11" key="1">
    <citation type="journal article" date="2019" name="Nat. Microbiol.">
        <title>Mediterranean grassland soil C-N compound turnover is dependent on rainfall and depth, and is mediated by genomically divergent microorganisms.</title>
        <authorList>
            <person name="Diamond S."/>
            <person name="Andeer P.F."/>
            <person name="Li Z."/>
            <person name="Crits-Christoph A."/>
            <person name="Burstein D."/>
            <person name="Anantharaman K."/>
            <person name="Lane K.R."/>
            <person name="Thomas B.C."/>
            <person name="Pan C."/>
            <person name="Northen T.R."/>
            <person name="Banfield J.F."/>
        </authorList>
    </citation>
    <scope>NUCLEOTIDE SEQUENCE [LARGE SCALE GENOMIC DNA]</scope>
    <source>
        <strain evidence="10">NP_8</strain>
    </source>
</reference>
<name>A0A537IXZ1_9BACT</name>
<dbReference type="GO" id="GO:0016020">
    <property type="term" value="C:membrane"/>
    <property type="evidence" value="ECO:0007669"/>
    <property type="project" value="UniProtKB-SubCell"/>
</dbReference>
<feature type="region of interest" description="Disordered" evidence="8">
    <location>
        <begin position="14"/>
        <end position="43"/>
    </location>
</feature>
<dbReference type="AlphaFoldDB" id="A0A537IXZ1"/>
<dbReference type="InterPro" id="IPR027417">
    <property type="entry name" value="P-loop_NTPase"/>
</dbReference>
<dbReference type="Pfam" id="PF00005">
    <property type="entry name" value="ABC_tran"/>
    <property type="match status" value="1"/>
</dbReference>
<dbReference type="SMART" id="SM00382">
    <property type="entry name" value="AAA"/>
    <property type="match status" value="1"/>
</dbReference>
<keyword evidence="7" id="KW-0472">Membrane</keyword>
<dbReference type="PANTHER" id="PTHR43394:SF1">
    <property type="entry name" value="ATP-BINDING CASSETTE SUB-FAMILY B MEMBER 10, MITOCHONDRIAL"/>
    <property type="match status" value="1"/>
</dbReference>
<dbReference type="CDD" id="cd03254">
    <property type="entry name" value="ABCC_Glucan_exporter_like"/>
    <property type="match status" value="1"/>
</dbReference>
<dbReference type="InterPro" id="IPR017871">
    <property type="entry name" value="ABC_transporter-like_CS"/>
</dbReference>
<comment type="subcellular location">
    <subcellularLocation>
        <location evidence="1">Membrane</location>
        <topology evidence="1">Multi-pass membrane protein</topology>
    </subcellularLocation>
</comment>
<dbReference type="Gene3D" id="3.40.50.300">
    <property type="entry name" value="P-loop containing nucleotide triphosphate hydrolases"/>
    <property type="match status" value="1"/>
</dbReference>
<gene>
    <name evidence="10" type="ORF">E6H05_04585</name>
</gene>
<proteinExistence type="predicted"/>
<dbReference type="InterPro" id="IPR003593">
    <property type="entry name" value="AAA+_ATPase"/>
</dbReference>
<feature type="non-terminal residue" evidence="10">
    <location>
        <position position="1"/>
    </location>
</feature>
<evidence type="ECO:0000313" key="11">
    <source>
        <dbReference type="Proteomes" id="UP000318834"/>
    </source>
</evidence>
<evidence type="ECO:0000256" key="6">
    <source>
        <dbReference type="ARBA" id="ARBA00022989"/>
    </source>
</evidence>
<dbReference type="GO" id="GO:0016887">
    <property type="term" value="F:ATP hydrolysis activity"/>
    <property type="evidence" value="ECO:0007669"/>
    <property type="project" value="InterPro"/>
</dbReference>
<evidence type="ECO:0000256" key="4">
    <source>
        <dbReference type="ARBA" id="ARBA00022741"/>
    </source>
</evidence>
<dbReference type="PROSITE" id="PS50893">
    <property type="entry name" value="ABC_TRANSPORTER_2"/>
    <property type="match status" value="1"/>
</dbReference>
<sequence length="293" mass="32145">QIEFQTVWFAYPATEPAGGGRREEPGEHRGATARGEPPPPEGTDGWVLRGVSFAIRPGESVAFVGHTGAGKTSIINLITRFYDPQRGQVLVDGVDIRHYAQRELRRHVGLVLQDVFLFSGTVASNIRLGNKEITDDEIRKAAEFVNANRFIEALPAGYATGVVERGATLSSGQRQLIAFARAVSHNPEILLVLDEATSSVDTETELLIQEALRKVLRGRTSIIIAHRLSTIQNVDRILVLHKGRIVEEGTHRELLARGGIYTKLYQLQYRDQELRLPQAPAAEGASRDSGIGG</sequence>
<feature type="domain" description="ABC transporter" evidence="9">
    <location>
        <begin position="2"/>
        <end position="267"/>
    </location>
</feature>
<keyword evidence="6" id="KW-1133">Transmembrane helix</keyword>
<evidence type="ECO:0000259" key="9">
    <source>
        <dbReference type="PROSITE" id="PS50893"/>
    </source>
</evidence>
<keyword evidence="4" id="KW-0547">Nucleotide-binding</keyword>
<evidence type="ECO:0000313" key="10">
    <source>
        <dbReference type="EMBL" id="TMI76153.1"/>
    </source>
</evidence>
<comment type="caution">
    <text evidence="10">The sequence shown here is derived from an EMBL/GenBank/DDBJ whole genome shotgun (WGS) entry which is preliminary data.</text>
</comment>
<dbReference type="Proteomes" id="UP000318834">
    <property type="component" value="Unassembled WGS sequence"/>
</dbReference>
<evidence type="ECO:0000256" key="7">
    <source>
        <dbReference type="ARBA" id="ARBA00023136"/>
    </source>
</evidence>
<dbReference type="GO" id="GO:0015421">
    <property type="term" value="F:ABC-type oligopeptide transporter activity"/>
    <property type="evidence" value="ECO:0007669"/>
    <property type="project" value="TreeGrafter"/>
</dbReference>
<dbReference type="PANTHER" id="PTHR43394">
    <property type="entry name" value="ATP-DEPENDENT PERMEASE MDL1, MITOCHONDRIAL"/>
    <property type="match status" value="1"/>
</dbReference>
<dbReference type="FunFam" id="3.40.50.300:FF:000287">
    <property type="entry name" value="Multidrug ABC transporter ATP-binding protein"/>
    <property type="match status" value="1"/>
</dbReference>
<keyword evidence="2" id="KW-0813">Transport</keyword>